<comment type="similarity">
    <text evidence="2">Belongs to the major facilitator superfamily. EmrB family.</text>
</comment>
<proteinExistence type="inferred from homology"/>
<dbReference type="Proteomes" id="UP001321542">
    <property type="component" value="Chromosome"/>
</dbReference>
<evidence type="ECO:0000313" key="12">
    <source>
        <dbReference type="EMBL" id="BBC36622.1"/>
    </source>
</evidence>
<dbReference type="InterPro" id="IPR020846">
    <property type="entry name" value="MFS_dom"/>
</dbReference>
<feature type="transmembrane region" description="Helical" evidence="10">
    <location>
        <begin position="54"/>
        <end position="74"/>
    </location>
</feature>
<comment type="subcellular location">
    <subcellularLocation>
        <location evidence="1">Cell membrane</location>
        <topology evidence="1">Multi-pass membrane protein</topology>
    </subcellularLocation>
</comment>
<keyword evidence="7 10" id="KW-0472">Membrane</keyword>
<dbReference type="Pfam" id="PF07690">
    <property type="entry name" value="MFS_1"/>
    <property type="match status" value="1"/>
</dbReference>
<dbReference type="Gene3D" id="1.20.1250.20">
    <property type="entry name" value="MFS general substrate transporter like domains"/>
    <property type="match status" value="1"/>
</dbReference>
<evidence type="ECO:0000256" key="4">
    <source>
        <dbReference type="ARBA" id="ARBA00022475"/>
    </source>
</evidence>
<evidence type="ECO:0000256" key="10">
    <source>
        <dbReference type="SAM" id="Phobius"/>
    </source>
</evidence>
<accession>A0ABM7FK10</accession>
<evidence type="ECO:0000256" key="2">
    <source>
        <dbReference type="ARBA" id="ARBA00008537"/>
    </source>
</evidence>
<keyword evidence="13" id="KW-1185">Reference proteome</keyword>
<feature type="transmembrane region" description="Helical" evidence="10">
    <location>
        <begin position="235"/>
        <end position="252"/>
    </location>
</feature>
<evidence type="ECO:0000259" key="11">
    <source>
        <dbReference type="PROSITE" id="PS50850"/>
    </source>
</evidence>
<organism evidence="12 13">
    <name type="scientific">Streptomyces graminofaciens</name>
    <dbReference type="NCBI Taxonomy" id="68212"/>
    <lineage>
        <taxon>Bacteria</taxon>
        <taxon>Bacillati</taxon>
        <taxon>Actinomycetota</taxon>
        <taxon>Actinomycetes</taxon>
        <taxon>Kitasatosporales</taxon>
        <taxon>Streptomycetaceae</taxon>
        <taxon>Streptomyces</taxon>
    </lineage>
</organism>
<dbReference type="InterPro" id="IPR004638">
    <property type="entry name" value="EmrB-like"/>
</dbReference>
<feature type="transmembrane region" description="Helical" evidence="10">
    <location>
        <begin position="171"/>
        <end position="193"/>
    </location>
</feature>
<dbReference type="PANTHER" id="PTHR42718">
    <property type="entry name" value="MAJOR FACILITATOR SUPERFAMILY MULTIDRUG TRANSPORTER MFSC"/>
    <property type="match status" value="1"/>
</dbReference>
<feature type="domain" description="Major facilitator superfamily (MFS) profile" evidence="11">
    <location>
        <begin position="17"/>
        <end position="508"/>
    </location>
</feature>
<dbReference type="CDD" id="cd17321">
    <property type="entry name" value="MFS_MMR_MDR_like"/>
    <property type="match status" value="1"/>
</dbReference>
<feature type="transmembrane region" description="Helical" evidence="10">
    <location>
        <begin position="307"/>
        <end position="325"/>
    </location>
</feature>
<feature type="transmembrane region" description="Helical" evidence="10">
    <location>
        <begin position="18"/>
        <end position="42"/>
    </location>
</feature>
<feature type="transmembrane region" description="Helical" evidence="10">
    <location>
        <begin position="205"/>
        <end position="223"/>
    </location>
</feature>
<evidence type="ECO:0000256" key="6">
    <source>
        <dbReference type="ARBA" id="ARBA00022989"/>
    </source>
</evidence>
<evidence type="ECO:0000256" key="8">
    <source>
        <dbReference type="ARBA" id="ARBA00023251"/>
    </source>
</evidence>
<evidence type="ECO:0000256" key="3">
    <source>
        <dbReference type="ARBA" id="ARBA00022448"/>
    </source>
</evidence>
<dbReference type="RefSeq" id="WP_286256878.1">
    <property type="nucleotide sequence ID" value="NZ_AP018448.1"/>
</dbReference>
<dbReference type="PANTHER" id="PTHR42718:SF9">
    <property type="entry name" value="MAJOR FACILITATOR SUPERFAMILY MULTIDRUG TRANSPORTER MFSC"/>
    <property type="match status" value="1"/>
</dbReference>
<dbReference type="PROSITE" id="PS50850">
    <property type="entry name" value="MFS"/>
    <property type="match status" value="1"/>
</dbReference>
<feature type="transmembrane region" description="Helical" evidence="10">
    <location>
        <begin position="264"/>
        <end position="295"/>
    </location>
</feature>
<dbReference type="InterPro" id="IPR036259">
    <property type="entry name" value="MFS_trans_sf"/>
</dbReference>
<gene>
    <name evidence="12" type="ORF">SGFS_079160</name>
</gene>
<feature type="transmembrane region" description="Helical" evidence="10">
    <location>
        <begin position="142"/>
        <end position="165"/>
    </location>
</feature>
<keyword evidence="6 10" id="KW-1133">Transmembrane helix</keyword>
<dbReference type="SUPFAM" id="SSF103473">
    <property type="entry name" value="MFS general substrate transporter"/>
    <property type="match status" value="1"/>
</dbReference>
<feature type="transmembrane region" description="Helical" evidence="10">
    <location>
        <begin position="484"/>
        <end position="504"/>
    </location>
</feature>
<feature type="transmembrane region" description="Helical" evidence="10">
    <location>
        <begin position="364"/>
        <end position="390"/>
    </location>
</feature>
<keyword evidence="3" id="KW-0813">Transport</keyword>
<evidence type="ECO:0000256" key="5">
    <source>
        <dbReference type="ARBA" id="ARBA00022692"/>
    </source>
</evidence>
<keyword evidence="8" id="KW-0046">Antibiotic resistance</keyword>
<name>A0ABM7FK10_9ACTN</name>
<feature type="transmembrane region" description="Helical" evidence="10">
    <location>
        <begin position="332"/>
        <end position="352"/>
    </location>
</feature>
<dbReference type="Gene3D" id="1.20.1720.10">
    <property type="entry name" value="Multidrug resistance protein D"/>
    <property type="match status" value="1"/>
</dbReference>
<dbReference type="EMBL" id="AP018448">
    <property type="protein sequence ID" value="BBC36622.1"/>
    <property type="molecule type" value="Genomic_DNA"/>
</dbReference>
<feature type="region of interest" description="Disordered" evidence="9">
    <location>
        <begin position="510"/>
        <end position="547"/>
    </location>
</feature>
<dbReference type="NCBIfam" id="TIGR00711">
    <property type="entry name" value="efflux_EmrB"/>
    <property type="match status" value="1"/>
</dbReference>
<reference evidence="12 13" key="1">
    <citation type="journal article" date="2010" name="ChemBioChem">
        <title>Cloning and characterization of the biosynthetic gene cluster of 16-membered macrolide antibiotic FD-891: involvement of a dual functional cytochrome P450 monooxygenase catalyzing epoxidation and hydroxylation.</title>
        <authorList>
            <person name="Kudo F."/>
            <person name="Motegi A."/>
            <person name="Mizoue K."/>
            <person name="Eguchi T."/>
        </authorList>
    </citation>
    <scope>NUCLEOTIDE SEQUENCE [LARGE SCALE GENOMIC DNA]</scope>
    <source>
        <strain evidence="12 13">A-8890</strain>
    </source>
</reference>
<reference evidence="12 13" key="2">
    <citation type="journal article" date="2023" name="ChemBioChem">
        <title>Acyltransferase Domain Exchange between Two Independent Type I Polyketide Synthases in the Same Producer Strain of Macrolide Antibiotics.</title>
        <authorList>
            <person name="Kudo F."/>
            <person name="Kishikawa K."/>
            <person name="Tsuboi K."/>
            <person name="Kido T."/>
            <person name="Usui T."/>
            <person name="Hashimoto J."/>
            <person name="Shin-Ya K."/>
            <person name="Miyanaga A."/>
            <person name="Eguchi T."/>
        </authorList>
    </citation>
    <scope>NUCLEOTIDE SEQUENCE [LARGE SCALE GENOMIC DNA]</scope>
    <source>
        <strain evidence="12 13">A-8890</strain>
    </source>
</reference>
<protein>
    <submittedName>
        <fullName evidence="12">Membrane protein</fullName>
    </submittedName>
</protein>
<evidence type="ECO:0000256" key="9">
    <source>
        <dbReference type="SAM" id="MobiDB-lite"/>
    </source>
</evidence>
<sequence>MNATTTAIRPTDRRAATVVAACLGVFVAYLPITTVAVSLPAIQRALHTSTAQLSWVQDAFVLPMAAFILTAGVFGDVHGRKKVFQAGLFCCAAGAAVALCAHNIQTLWAGQALAGLGSAALLPTTLALISHAVPDFRERGKFIGMWAMAMLAALAVGPVIAGVILDHFAWRWIYLLSVPLPLLAMAVAAPLLTDSRAPHGRKLDWPGQITAAVGITALVYGVIEGGADSFTTPKVVVALALGVVALGAFVLVERRSAGPMLDLAVFRSAAFTATALVALITFLGLIGFFFVLSLYFGMVQQLDTLEAGARLLLVPVAAIVAGAPAGRLMHRVPARWMITVGLLLIAGPLLAMTNLDADTSYGSIAWRLIVLGVGLGLVTTPMTATAVAAVPHQLAGMASAANNAFRQVGGALGPAVLGALLSTRAVHTLPGHLADAGVTGSQAHTIVSTAKEGGLGAVAGMNLGSTAGQVYGALGESLLDGMRLCLVVAATLAVLAAACAVVLLRPPKQQVTDGAAKTGSTARHGRPDATGENAQAGTAQPLGHQRA</sequence>
<keyword evidence="4" id="KW-1003">Cell membrane</keyword>
<evidence type="ECO:0000256" key="1">
    <source>
        <dbReference type="ARBA" id="ARBA00004651"/>
    </source>
</evidence>
<keyword evidence="5 10" id="KW-0812">Transmembrane</keyword>
<evidence type="ECO:0000256" key="7">
    <source>
        <dbReference type="ARBA" id="ARBA00023136"/>
    </source>
</evidence>
<feature type="transmembrane region" description="Helical" evidence="10">
    <location>
        <begin position="86"/>
        <end position="104"/>
    </location>
</feature>
<dbReference type="InterPro" id="IPR011701">
    <property type="entry name" value="MFS"/>
</dbReference>
<evidence type="ECO:0000313" key="13">
    <source>
        <dbReference type="Proteomes" id="UP001321542"/>
    </source>
</evidence>